<dbReference type="EMBL" id="ML208265">
    <property type="protein sequence ID" value="TFK74895.1"/>
    <property type="molecule type" value="Genomic_DNA"/>
</dbReference>
<evidence type="ECO:0000313" key="2">
    <source>
        <dbReference type="Proteomes" id="UP000308600"/>
    </source>
</evidence>
<proteinExistence type="predicted"/>
<reference evidence="1 2" key="1">
    <citation type="journal article" date="2019" name="Nat. Ecol. Evol.">
        <title>Megaphylogeny resolves global patterns of mushroom evolution.</title>
        <authorList>
            <person name="Varga T."/>
            <person name="Krizsan K."/>
            <person name="Foldi C."/>
            <person name="Dima B."/>
            <person name="Sanchez-Garcia M."/>
            <person name="Sanchez-Ramirez S."/>
            <person name="Szollosi G.J."/>
            <person name="Szarkandi J.G."/>
            <person name="Papp V."/>
            <person name="Albert L."/>
            <person name="Andreopoulos W."/>
            <person name="Angelini C."/>
            <person name="Antonin V."/>
            <person name="Barry K.W."/>
            <person name="Bougher N.L."/>
            <person name="Buchanan P."/>
            <person name="Buyck B."/>
            <person name="Bense V."/>
            <person name="Catcheside P."/>
            <person name="Chovatia M."/>
            <person name="Cooper J."/>
            <person name="Damon W."/>
            <person name="Desjardin D."/>
            <person name="Finy P."/>
            <person name="Geml J."/>
            <person name="Haridas S."/>
            <person name="Hughes K."/>
            <person name="Justo A."/>
            <person name="Karasinski D."/>
            <person name="Kautmanova I."/>
            <person name="Kiss B."/>
            <person name="Kocsube S."/>
            <person name="Kotiranta H."/>
            <person name="LaButti K.M."/>
            <person name="Lechner B.E."/>
            <person name="Liimatainen K."/>
            <person name="Lipzen A."/>
            <person name="Lukacs Z."/>
            <person name="Mihaltcheva S."/>
            <person name="Morgado L.N."/>
            <person name="Niskanen T."/>
            <person name="Noordeloos M.E."/>
            <person name="Ohm R.A."/>
            <person name="Ortiz-Santana B."/>
            <person name="Ovrebo C."/>
            <person name="Racz N."/>
            <person name="Riley R."/>
            <person name="Savchenko A."/>
            <person name="Shiryaev A."/>
            <person name="Soop K."/>
            <person name="Spirin V."/>
            <person name="Szebenyi C."/>
            <person name="Tomsovsky M."/>
            <person name="Tulloss R.E."/>
            <person name="Uehling J."/>
            <person name="Grigoriev I.V."/>
            <person name="Vagvolgyi C."/>
            <person name="Papp T."/>
            <person name="Martin F.M."/>
            <person name="Miettinen O."/>
            <person name="Hibbett D.S."/>
            <person name="Nagy L.G."/>
        </authorList>
    </citation>
    <scope>NUCLEOTIDE SEQUENCE [LARGE SCALE GENOMIC DNA]</scope>
    <source>
        <strain evidence="1 2">NL-1719</strain>
    </source>
</reference>
<accession>A0ACD3BAM4</accession>
<sequence>MPSPSTTQHALPPDDRESQKHYSIDLSLELEHQLDMESQPSTPFKPDMDTSSSEDSLDPQVLTHIVVQLRNSLAAVTKERDQLRHLLLVSQSREASLKEAAALVAEKVETLELELSEVKAKNLDKEESITMLRSKVEESRRGLMRLQTENRRQSLGPAALDLSRASLANLANFSGPPSSKRASFTPLTGTFTARPSGHRRVSSVSDSGDTSPQPQAINLPDSKPPSSTRRFSGLFGRASPPQIELQDPVTAEMESLKREVARLREDLESTRHDLTESVEAREASETCVKALREFIAENNVGVGGSVATLPRASTQGDSSSAGGWGFKLWKGDVAKSSPGPTPGHDRSPSLSSAAPLSRKIGDFFSSRAANSTSVGSPPQSQTVVTRSSQRDSMYSFSDASSVAEPVSPAGEVNGHHVLVRDVAGNSDTGSASISPDPPKGMGVRIVSN</sequence>
<gene>
    <name evidence="1" type="ORF">BDN72DRAFT_868273</name>
</gene>
<protein>
    <submittedName>
        <fullName evidence="1">Uncharacterized protein</fullName>
    </submittedName>
</protein>
<dbReference type="Proteomes" id="UP000308600">
    <property type="component" value="Unassembled WGS sequence"/>
</dbReference>
<keyword evidence="2" id="KW-1185">Reference proteome</keyword>
<name>A0ACD3BAM4_9AGAR</name>
<evidence type="ECO:0000313" key="1">
    <source>
        <dbReference type="EMBL" id="TFK74895.1"/>
    </source>
</evidence>
<organism evidence="1 2">
    <name type="scientific">Pluteus cervinus</name>
    <dbReference type="NCBI Taxonomy" id="181527"/>
    <lineage>
        <taxon>Eukaryota</taxon>
        <taxon>Fungi</taxon>
        <taxon>Dikarya</taxon>
        <taxon>Basidiomycota</taxon>
        <taxon>Agaricomycotina</taxon>
        <taxon>Agaricomycetes</taxon>
        <taxon>Agaricomycetidae</taxon>
        <taxon>Agaricales</taxon>
        <taxon>Pluteineae</taxon>
        <taxon>Pluteaceae</taxon>
        <taxon>Pluteus</taxon>
    </lineage>
</organism>